<keyword evidence="1" id="KW-0472">Membrane</keyword>
<keyword evidence="1" id="KW-1133">Transmembrane helix</keyword>
<evidence type="ECO:0000256" key="1">
    <source>
        <dbReference type="SAM" id="Phobius"/>
    </source>
</evidence>
<gene>
    <name evidence="2" type="ORF">V466_29120</name>
</gene>
<protein>
    <submittedName>
        <fullName evidence="2">Uncharacterized protein</fullName>
    </submittedName>
</protein>
<proteinExistence type="predicted"/>
<dbReference type="EMBL" id="AZQQ01000109">
    <property type="protein sequence ID" value="KDD65506.1"/>
    <property type="molecule type" value="Genomic_DNA"/>
</dbReference>
<feature type="transmembrane region" description="Helical" evidence="1">
    <location>
        <begin position="7"/>
        <end position="29"/>
    </location>
</feature>
<evidence type="ECO:0000313" key="2">
    <source>
        <dbReference type="EMBL" id="KDD65506.1"/>
    </source>
</evidence>
<accession>A0A059KU19</accession>
<reference evidence="2 3" key="1">
    <citation type="submission" date="2013-12" db="EMBL/GenBank/DDBJ databases">
        <authorList>
            <person name="Formusa P.A."/>
            <person name="Habash M."/>
            <person name="Lee H."/>
            <person name="Trevors J.T."/>
        </authorList>
    </citation>
    <scope>NUCLEOTIDE SEQUENCE [LARGE SCALE GENOMIC DNA]</scope>
    <source>
        <strain evidence="2 3">PD30</strain>
    </source>
</reference>
<name>A0A059KU19_9PSED</name>
<organism evidence="2 3">
    <name type="scientific">Pseudomonas mandelii PD30</name>
    <dbReference type="NCBI Taxonomy" id="1419583"/>
    <lineage>
        <taxon>Bacteria</taxon>
        <taxon>Pseudomonadati</taxon>
        <taxon>Pseudomonadota</taxon>
        <taxon>Gammaproteobacteria</taxon>
        <taxon>Pseudomonadales</taxon>
        <taxon>Pseudomonadaceae</taxon>
        <taxon>Pseudomonas</taxon>
    </lineage>
</organism>
<comment type="caution">
    <text evidence="2">The sequence shown here is derived from an EMBL/GenBank/DDBJ whole genome shotgun (WGS) entry which is preliminary data.</text>
</comment>
<keyword evidence="1" id="KW-0812">Transmembrane</keyword>
<sequence>MIPKSTATLACTFAGFAIGVFCVLITMAVTA</sequence>
<dbReference type="Proteomes" id="UP000026739">
    <property type="component" value="Unassembled WGS sequence"/>
</dbReference>
<dbReference type="AlphaFoldDB" id="A0A059KU19"/>
<evidence type="ECO:0000313" key="3">
    <source>
        <dbReference type="Proteomes" id="UP000026739"/>
    </source>
</evidence>